<feature type="region of interest" description="Disordered" evidence="1">
    <location>
        <begin position="21"/>
        <end position="72"/>
    </location>
</feature>
<dbReference type="EMBL" id="QKYT01000204">
    <property type="protein sequence ID" value="RIA89800.1"/>
    <property type="molecule type" value="Genomic_DNA"/>
</dbReference>
<feature type="compositionally biased region" description="Polar residues" evidence="1">
    <location>
        <begin position="44"/>
        <end position="56"/>
    </location>
</feature>
<evidence type="ECO:0000256" key="1">
    <source>
        <dbReference type="SAM" id="MobiDB-lite"/>
    </source>
</evidence>
<comment type="caution">
    <text evidence="2">The sequence shown here is derived from an EMBL/GenBank/DDBJ whole genome shotgun (WGS) entry which is preliminary data.</text>
</comment>
<proteinExistence type="predicted"/>
<evidence type="ECO:0000313" key="2">
    <source>
        <dbReference type="EMBL" id="RIA89800.1"/>
    </source>
</evidence>
<keyword evidence="3" id="KW-1185">Reference proteome</keyword>
<accession>A0A397SUD9</accession>
<name>A0A397SUD9_9GLOM</name>
<sequence length="72" mass="8073">MNNECNKLGYLITQDVIDKYYKGSKQTQPDPSKDPQEDPLPEQLPSQEGYESSQRGPETKAGTETIVQTTEP</sequence>
<protein>
    <submittedName>
        <fullName evidence="2">Uncharacterized protein</fullName>
    </submittedName>
</protein>
<evidence type="ECO:0000313" key="3">
    <source>
        <dbReference type="Proteomes" id="UP000265703"/>
    </source>
</evidence>
<organism evidence="2 3">
    <name type="scientific">Glomus cerebriforme</name>
    <dbReference type="NCBI Taxonomy" id="658196"/>
    <lineage>
        <taxon>Eukaryota</taxon>
        <taxon>Fungi</taxon>
        <taxon>Fungi incertae sedis</taxon>
        <taxon>Mucoromycota</taxon>
        <taxon>Glomeromycotina</taxon>
        <taxon>Glomeromycetes</taxon>
        <taxon>Glomerales</taxon>
        <taxon>Glomeraceae</taxon>
        <taxon>Glomus</taxon>
    </lineage>
</organism>
<dbReference type="AlphaFoldDB" id="A0A397SUD9"/>
<gene>
    <name evidence="2" type="ORF">C1645_824255</name>
</gene>
<dbReference type="Proteomes" id="UP000265703">
    <property type="component" value="Unassembled WGS sequence"/>
</dbReference>
<reference evidence="2 3" key="1">
    <citation type="submission" date="2018-06" db="EMBL/GenBank/DDBJ databases">
        <title>Comparative genomics reveals the genomic features of Rhizophagus irregularis, R. cerebriforme, R. diaphanum and Gigaspora rosea, and their symbiotic lifestyle signature.</title>
        <authorList>
            <person name="Morin E."/>
            <person name="San Clemente H."/>
            <person name="Chen E.C.H."/>
            <person name="De La Providencia I."/>
            <person name="Hainaut M."/>
            <person name="Kuo A."/>
            <person name="Kohler A."/>
            <person name="Murat C."/>
            <person name="Tang N."/>
            <person name="Roy S."/>
            <person name="Loubradou J."/>
            <person name="Henrissat B."/>
            <person name="Grigoriev I.V."/>
            <person name="Corradi N."/>
            <person name="Roux C."/>
            <person name="Martin F.M."/>
        </authorList>
    </citation>
    <scope>NUCLEOTIDE SEQUENCE [LARGE SCALE GENOMIC DNA]</scope>
    <source>
        <strain evidence="2 3">DAOM 227022</strain>
    </source>
</reference>